<dbReference type="InterPro" id="IPR006311">
    <property type="entry name" value="TAT_signal"/>
</dbReference>
<gene>
    <name evidence="5" type="ORF">EAS64_20145</name>
</gene>
<dbReference type="CDD" id="cd06337">
    <property type="entry name" value="PBP1_ABC_ligand_binding-like"/>
    <property type="match status" value="1"/>
</dbReference>
<dbReference type="AlphaFoldDB" id="A0A6P2BX50"/>
<evidence type="ECO:0000256" key="2">
    <source>
        <dbReference type="ARBA" id="ARBA00022729"/>
    </source>
</evidence>
<keyword evidence="6" id="KW-1185">Reference proteome</keyword>
<keyword evidence="2" id="KW-0732">Signal</keyword>
<dbReference type="Pfam" id="PF13458">
    <property type="entry name" value="Peripla_BP_6"/>
    <property type="match status" value="1"/>
</dbReference>
<dbReference type="InterPro" id="IPR028082">
    <property type="entry name" value="Peripla_BP_I"/>
</dbReference>
<evidence type="ECO:0000256" key="1">
    <source>
        <dbReference type="ARBA" id="ARBA00010062"/>
    </source>
</evidence>
<dbReference type="OrthoDB" id="6753945at2"/>
<proteinExistence type="inferred from homology"/>
<dbReference type="Gene3D" id="3.40.50.2300">
    <property type="match status" value="2"/>
</dbReference>
<reference evidence="5 6" key="1">
    <citation type="submission" date="2018-11" db="EMBL/GenBank/DDBJ databases">
        <title>Trebonia kvetii gen.nov., sp.nov., a novel acidophilic actinobacterium, and proposal of the new actinobacterial family Treboniaceae fam. nov.</title>
        <authorList>
            <person name="Rapoport D."/>
            <person name="Sagova-Mareckova M."/>
            <person name="Sedlacek I."/>
            <person name="Provaznik J."/>
            <person name="Kralova S."/>
            <person name="Pavlinic D."/>
            <person name="Benes V."/>
            <person name="Kopecky J."/>
        </authorList>
    </citation>
    <scope>NUCLEOTIDE SEQUENCE [LARGE SCALE GENOMIC DNA]</scope>
    <source>
        <strain evidence="5 6">15Tr583</strain>
    </source>
</reference>
<dbReference type="PANTHER" id="PTHR30483:SF6">
    <property type="entry name" value="PERIPLASMIC BINDING PROTEIN OF ABC TRANSPORTER FOR NATURAL AMINO ACIDS"/>
    <property type="match status" value="1"/>
</dbReference>
<feature type="region of interest" description="Disordered" evidence="3">
    <location>
        <begin position="47"/>
        <end position="73"/>
    </location>
</feature>
<feature type="domain" description="Leucine-binding protein" evidence="4">
    <location>
        <begin position="76"/>
        <end position="426"/>
    </location>
</feature>
<sequence length="478" mass="50525">MPNREVQIVTENGVSRRSLFRAAGVGAAVVGGGALLEACSSGIQGAASPTTSAPAASSSSSATSSATSSRTASGGTITIGWIHPLTGGLAGFGYPDNFVLSQVKETSQYKNGIKIGGTTYDVVFKSYDTQSSVTRAGSLAKQAIQQDNVDLLLASSTPETVNAVASQAEALGTPLICSNIPWEAWYINLGGNPQKPTLKPKHTIMYFLGAEHLALAFKPMWDRIGEKYGNNHQVAAAYPNDSDGNAFRAVFPLVLKGTGYNLDISTAYPDGLTNYTSMISQFKSHGDDFFTNVPLPPDFATMWTQALQQGFKPKLATVAKVLLFPTDAYAMGSKVYNIATDAWWVPGLPWHSSLTGQTCQELAAAYTAAGLGQPNQNISNFTLFEIAYAALTSVDNPHDKAALSAALFKVKLDEAVAGPVDYTSTNLKTNPAPGVAITPPVGIQWQKGKKYPLEAVVVDNTLQPNAKITGDLLPTFTS</sequence>
<name>A0A6P2BX50_9ACTN</name>
<comment type="similarity">
    <text evidence="1">Belongs to the leucine-binding protein family.</text>
</comment>
<dbReference type="PROSITE" id="PS51318">
    <property type="entry name" value="TAT"/>
    <property type="match status" value="1"/>
</dbReference>
<comment type="caution">
    <text evidence="5">The sequence shown here is derived from an EMBL/GenBank/DDBJ whole genome shotgun (WGS) entry which is preliminary data.</text>
</comment>
<dbReference type="EMBL" id="RPFW01000004">
    <property type="protein sequence ID" value="TVZ02806.1"/>
    <property type="molecule type" value="Genomic_DNA"/>
</dbReference>
<dbReference type="SUPFAM" id="SSF53822">
    <property type="entry name" value="Periplasmic binding protein-like I"/>
    <property type="match status" value="1"/>
</dbReference>
<evidence type="ECO:0000313" key="6">
    <source>
        <dbReference type="Proteomes" id="UP000460272"/>
    </source>
</evidence>
<dbReference type="InterPro" id="IPR028081">
    <property type="entry name" value="Leu-bd"/>
</dbReference>
<dbReference type="Proteomes" id="UP000460272">
    <property type="component" value="Unassembled WGS sequence"/>
</dbReference>
<protein>
    <recommendedName>
        <fullName evidence="4">Leucine-binding protein domain-containing protein</fullName>
    </recommendedName>
</protein>
<evidence type="ECO:0000313" key="5">
    <source>
        <dbReference type="EMBL" id="TVZ02806.1"/>
    </source>
</evidence>
<evidence type="ECO:0000256" key="3">
    <source>
        <dbReference type="SAM" id="MobiDB-lite"/>
    </source>
</evidence>
<dbReference type="PANTHER" id="PTHR30483">
    <property type="entry name" value="LEUCINE-SPECIFIC-BINDING PROTEIN"/>
    <property type="match status" value="1"/>
</dbReference>
<organism evidence="5 6">
    <name type="scientific">Trebonia kvetii</name>
    <dbReference type="NCBI Taxonomy" id="2480626"/>
    <lineage>
        <taxon>Bacteria</taxon>
        <taxon>Bacillati</taxon>
        <taxon>Actinomycetota</taxon>
        <taxon>Actinomycetes</taxon>
        <taxon>Streptosporangiales</taxon>
        <taxon>Treboniaceae</taxon>
        <taxon>Trebonia</taxon>
    </lineage>
</organism>
<dbReference type="InterPro" id="IPR051010">
    <property type="entry name" value="BCAA_transport"/>
</dbReference>
<evidence type="ECO:0000259" key="4">
    <source>
        <dbReference type="Pfam" id="PF13458"/>
    </source>
</evidence>
<accession>A0A6P2BX50</accession>